<feature type="region of interest" description="Disordered" evidence="10">
    <location>
        <begin position="1"/>
        <end position="41"/>
    </location>
</feature>
<feature type="compositionally biased region" description="Basic and acidic residues" evidence="10">
    <location>
        <begin position="1"/>
        <end position="20"/>
    </location>
</feature>
<keyword evidence="4 8" id="KW-0812">Transmembrane</keyword>
<evidence type="ECO:0000256" key="8">
    <source>
        <dbReference type="PROSITE-ProRule" id="PRU00282"/>
    </source>
</evidence>
<dbReference type="Pfam" id="PF00153">
    <property type="entry name" value="Mito_carr"/>
    <property type="match status" value="3"/>
</dbReference>
<dbReference type="GO" id="GO:0016020">
    <property type="term" value="C:membrane"/>
    <property type="evidence" value="ECO:0007669"/>
    <property type="project" value="UniProtKB-SubCell"/>
</dbReference>
<sequence>MLIHPKHQEGATRQVKDSANDSKPGVKAQQQQQHAAVQDPEARAKLRRVVAGVLTGVTERFLSHPVETCKVVLQNTPASASAVQVISSRWRDKGLASFYRGIVPSTLGRGLQTSLRFHVTETVTQMTGPGTWGKYLGGLVAGVIDTFVMAPIESTKTRTQARGVPWLTTFRDTWRNDGFLGFYRGNSATLLRQTGNLGLRFGIFFHIESVLQSHFASTSDARPPTWIPLAAGATAGAISAYMTNPLDLIKTQVQAYSGADPNKRKLRVMEAIRKINAQDQGLWRKWFRGAWPRVAQQTPSVAVQFFLYRVYEQMLARVYPDAHHAASSSSS</sequence>
<comment type="similarity">
    <text evidence="2 9">Belongs to the mitochondrial carrier (TC 2.A.29) family.</text>
</comment>
<dbReference type="AlphaFoldDB" id="L8HB08"/>
<dbReference type="OrthoDB" id="18574at2759"/>
<dbReference type="Gene3D" id="1.50.40.10">
    <property type="entry name" value="Mitochondrial carrier domain"/>
    <property type="match status" value="1"/>
</dbReference>
<comment type="subcellular location">
    <subcellularLocation>
        <location evidence="1">Membrane</location>
        <topology evidence="1">Multi-pass membrane protein</topology>
    </subcellularLocation>
</comment>
<dbReference type="VEuPathDB" id="AmoebaDB:ACA1_255530"/>
<dbReference type="STRING" id="1257118.L8HB08"/>
<dbReference type="GeneID" id="14923380"/>
<evidence type="ECO:0000256" key="1">
    <source>
        <dbReference type="ARBA" id="ARBA00004141"/>
    </source>
</evidence>
<evidence type="ECO:0000313" key="12">
    <source>
        <dbReference type="Proteomes" id="UP000011083"/>
    </source>
</evidence>
<feature type="compositionally biased region" description="Low complexity" evidence="10">
    <location>
        <begin position="28"/>
        <end position="38"/>
    </location>
</feature>
<accession>L8HB08</accession>
<feature type="repeat" description="Solcar" evidence="8">
    <location>
        <begin position="43"/>
        <end position="126"/>
    </location>
</feature>
<dbReference type="EMBL" id="KB007885">
    <property type="protein sequence ID" value="ELR22442.1"/>
    <property type="molecule type" value="Genomic_DNA"/>
</dbReference>
<dbReference type="PROSITE" id="PS50920">
    <property type="entry name" value="SOLCAR"/>
    <property type="match status" value="3"/>
</dbReference>
<evidence type="ECO:0000313" key="11">
    <source>
        <dbReference type="EMBL" id="ELR22442.1"/>
    </source>
</evidence>
<proteinExistence type="inferred from homology"/>
<keyword evidence="5" id="KW-0677">Repeat</keyword>
<dbReference type="PANTHER" id="PTHR45667">
    <property type="entry name" value="S-ADENOSYLMETHIONINE MITOCHONDRIAL CARRIER PROTEIN"/>
    <property type="match status" value="1"/>
</dbReference>
<gene>
    <name evidence="11" type="ORF">ACA1_255530</name>
</gene>
<reference evidence="11 12" key="1">
    <citation type="journal article" date="2013" name="Genome Biol.">
        <title>Genome of Acanthamoeba castellanii highlights extensive lateral gene transfer and early evolution of tyrosine kinase signaling.</title>
        <authorList>
            <person name="Clarke M."/>
            <person name="Lohan A.J."/>
            <person name="Liu B."/>
            <person name="Lagkouvardos I."/>
            <person name="Roy S."/>
            <person name="Zafar N."/>
            <person name="Bertelli C."/>
            <person name="Schilde C."/>
            <person name="Kianianmomeni A."/>
            <person name="Burglin T.R."/>
            <person name="Frech C."/>
            <person name="Turcotte B."/>
            <person name="Kopec K.O."/>
            <person name="Synnott J.M."/>
            <person name="Choo C."/>
            <person name="Paponov I."/>
            <person name="Finkler A."/>
            <person name="Soon Heng Tan C."/>
            <person name="Hutchins A.P."/>
            <person name="Weinmeier T."/>
            <person name="Rattei T."/>
            <person name="Chu J.S."/>
            <person name="Gimenez G."/>
            <person name="Irimia M."/>
            <person name="Rigden D.J."/>
            <person name="Fitzpatrick D.A."/>
            <person name="Lorenzo-Morales J."/>
            <person name="Bateman A."/>
            <person name="Chiu C.H."/>
            <person name="Tang P."/>
            <person name="Hegemann P."/>
            <person name="Fromm H."/>
            <person name="Raoult D."/>
            <person name="Greub G."/>
            <person name="Miranda-Saavedra D."/>
            <person name="Chen N."/>
            <person name="Nash P."/>
            <person name="Ginger M.L."/>
            <person name="Horn M."/>
            <person name="Schaap P."/>
            <person name="Caler L."/>
            <person name="Loftus B."/>
        </authorList>
    </citation>
    <scope>NUCLEOTIDE SEQUENCE [LARGE SCALE GENOMIC DNA]</scope>
    <source>
        <strain evidence="11 12">Neff</strain>
    </source>
</reference>
<name>L8HB08_ACACF</name>
<dbReference type="Proteomes" id="UP000011083">
    <property type="component" value="Unassembled WGS sequence"/>
</dbReference>
<evidence type="ECO:0000256" key="3">
    <source>
        <dbReference type="ARBA" id="ARBA00022448"/>
    </source>
</evidence>
<keyword evidence="6" id="KW-1133">Transmembrane helix</keyword>
<organism evidence="11 12">
    <name type="scientific">Acanthamoeba castellanii (strain ATCC 30010 / Neff)</name>
    <dbReference type="NCBI Taxonomy" id="1257118"/>
    <lineage>
        <taxon>Eukaryota</taxon>
        <taxon>Amoebozoa</taxon>
        <taxon>Discosea</taxon>
        <taxon>Longamoebia</taxon>
        <taxon>Centramoebida</taxon>
        <taxon>Acanthamoebidae</taxon>
        <taxon>Acanthamoeba</taxon>
    </lineage>
</organism>
<dbReference type="OMA" id="GFVEACA"/>
<evidence type="ECO:0000256" key="6">
    <source>
        <dbReference type="ARBA" id="ARBA00022989"/>
    </source>
</evidence>
<dbReference type="InterPro" id="IPR018108">
    <property type="entry name" value="MCP_transmembrane"/>
</dbReference>
<feature type="repeat" description="Solcar" evidence="8">
    <location>
        <begin position="129"/>
        <end position="210"/>
    </location>
</feature>
<dbReference type="SUPFAM" id="SSF103506">
    <property type="entry name" value="Mitochondrial carrier"/>
    <property type="match status" value="1"/>
</dbReference>
<feature type="repeat" description="Solcar" evidence="8">
    <location>
        <begin position="223"/>
        <end position="314"/>
    </location>
</feature>
<evidence type="ECO:0000256" key="4">
    <source>
        <dbReference type="ARBA" id="ARBA00022692"/>
    </source>
</evidence>
<keyword evidence="3 9" id="KW-0813">Transport</keyword>
<evidence type="ECO:0000256" key="7">
    <source>
        <dbReference type="ARBA" id="ARBA00023136"/>
    </source>
</evidence>
<evidence type="ECO:0000256" key="2">
    <source>
        <dbReference type="ARBA" id="ARBA00006375"/>
    </source>
</evidence>
<dbReference type="KEGG" id="acan:ACA1_255530"/>
<dbReference type="InterPro" id="IPR023395">
    <property type="entry name" value="MCP_dom_sf"/>
</dbReference>
<keyword evidence="7 8" id="KW-0472">Membrane</keyword>
<dbReference type="RefSeq" id="XP_004367698.1">
    <property type="nucleotide sequence ID" value="XM_004367641.1"/>
</dbReference>
<evidence type="ECO:0000256" key="5">
    <source>
        <dbReference type="ARBA" id="ARBA00022737"/>
    </source>
</evidence>
<protein>
    <submittedName>
        <fullName evidence="11">Carrier superfamily protein</fullName>
    </submittedName>
</protein>
<evidence type="ECO:0000256" key="10">
    <source>
        <dbReference type="SAM" id="MobiDB-lite"/>
    </source>
</evidence>
<keyword evidence="12" id="KW-1185">Reference proteome</keyword>
<evidence type="ECO:0000256" key="9">
    <source>
        <dbReference type="RuleBase" id="RU000488"/>
    </source>
</evidence>